<evidence type="ECO:0000313" key="6">
    <source>
        <dbReference type="Proteomes" id="UP000007703"/>
    </source>
</evidence>
<dbReference type="GO" id="GO:0005829">
    <property type="term" value="C:cytosol"/>
    <property type="evidence" value="ECO:0007669"/>
    <property type="project" value="TreeGrafter"/>
</dbReference>
<dbReference type="FunCoup" id="C4Y2W3">
    <property type="interactions" value="629"/>
</dbReference>
<name>C4Y2W3_CLAL4</name>
<dbReference type="GO" id="GO:0048487">
    <property type="term" value="F:beta-tubulin binding"/>
    <property type="evidence" value="ECO:0007669"/>
    <property type="project" value="EnsemblFungi"/>
</dbReference>
<dbReference type="Pfam" id="PF02970">
    <property type="entry name" value="TBCA"/>
    <property type="match status" value="1"/>
</dbReference>
<dbReference type="InParanoid" id="C4Y2W3"/>
<dbReference type="Gene3D" id="1.20.58.90">
    <property type="match status" value="1"/>
</dbReference>
<gene>
    <name evidence="5" type="ORF">CLUG_02876</name>
</gene>
<dbReference type="KEGG" id="clu:CLUG_02876"/>
<dbReference type="AlphaFoldDB" id="C4Y2W3"/>
<accession>C4Y2W3</accession>
<keyword evidence="3" id="KW-0206">Cytoskeleton</keyword>
<reference evidence="5 6" key="1">
    <citation type="journal article" date="2009" name="Nature">
        <title>Evolution of pathogenicity and sexual reproduction in eight Candida genomes.</title>
        <authorList>
            <person name="Butler G."/>
            <person name="Rasmussen M.D."/>
            <person name="Lin M.F."/>
            <person name="Santos M.A."/>
            <person name="Sakthikumar S."/>
            <person name="Munro C.A."/>
            <person name="Rheinbay E."/>
            <person name="Grabherr M."/>
            <person name="Forche A."/>
            <person name="Reedy J.L."/>
            <person name="Agrafioti I."/>
            <person name="Arnaud M.B."/>
            <person name="Bates S."/>
            <person name="Brown A.J."/>
            <person name="Brunke S."/>
            <person name="Costanzo M.C."/>
            <person name="Fitzpatrick D.A."/>
            <person name="de Groot P.W."/>
            <person name="Harris D."/>
            <person name="Hoyer L.L."/>
            <person name="Hube B."/>
            <person name="Klis F.M."/>
            <person name="Kodira C."/>
            <person name="Lennard N."/>
            <person name="Logue M.E."/>
            <person name="Martin R."/>
            <person name="Neiman A.M."/>
            <person name="Nikolaou E."/>
            <person name="Quail M.A."/>
            <person name="Quinn J."/>
            <person name="Santos M.C."/>
            <person name="Schmitzberger F.F."/>
            <person name="Sherlock G."/>
            <person name="Shah P."/>
            <person name="Silverstein K.A."/>
            <person name="Skrzypek M.S."/>
            <person name="Soll D."/>
            <person name="Staggs R."/>
            <person name="Stansfield I."/>
            <person name="Stumpf M.P."/>
            <person name="Sudbery P.E."/>
            <person name="Srikantha T."/>
            <person name="Zeng Q."/>
            <person name="Berman J."/>
            <person name="Berriman M."/>
            <person name="Heitman J."/>
            <person name="Gow N.A."/>
            <person name="Lorenz M.C."/>
            <person name="Birren B.W."/>
            <person name="Kellis M."/>
            <person name="Cuomo C.A."/>
        </authorList>
    </citation>
    <scope>NUCLEOTIDE SEQUENCE [LARGE SCALE GENOMIC DNA]</scope>
    <source>
        <strain evidence="5 6">ATCC 42720</strain>
    </source>
</reference>
<evidence type="ECO:0000256" key="2">
    <source>
        <dbReference type="ARBA" id="ARBA00023186"/>
    </source>
</evidence>
<dbReference type="STRING" id="306902.C4Y2W3"/>
<dbReference type="OrthoDB" id="296187at2759"/>
<comment type="subcellular location">
    <subcellularLocation>
        <location evidence="3">Cytoplasm</location>
        <location evidence="3">Cytoskeleton</location>
    </subcellularLocation>
</comment>
<sequence>MRTAQLKLTPDMSPTPLEIKTKAVQRLLKEEQLYLKEISEQEEQLQQMRASDTDEYEIKKYEKVLDESKRMVPELKKKIQEHAKGLKSYIEDYKGDEDTSDSKALLQKCGI</sequence>
<dbReference type="HOGENOM" id="CLU_130569_2_0_1"/>
<dbReference type="PANTHER" id="PTHR21500:SF0">
    <property type="entry name" value="TUBULIN-SPECIFIC CHAPERONE A"/>
    <property type="match status" value="1"/>
</dbReference>
<comment type="similarity">
    <text evidence="1 3">Belongs to the TBCA family.</text>
</comment>
<dbReference type="EMBL" id="CH408078">
    <property type="protein sequence ID" value="EEQ38750.1"/>
    <property type="molecule type" value="Genomic_DNA"/>
</dbReference>
<proteinExistence type="inferred from homology"/>
<dbReference type="VEuPathDB" id="FungiDB:CLUG_02876"/>
<comment type="subunit">
    <text evidence="3">Supercomplex made of cofactors A to E. Cofactors A and D function by capturing and stabilizing tubulin in a quasi-native conformation. Cofactor E binds to the cofactor D-tubulin complex; interaction with cofactor C then causes the release of tubulin polypeptides that are committed to the native state.</text>
</comment>
<evidence type="ECO:0000313" key="5">
    <source>
        <dbReference type="EMBL" id="EEQ38750.1"/>
    </source>
</evidence>
<dbReference type="PANTHER" id="PTHR21500">
    <property type="entry name" value="TUBULIN-SPECIFIC CHAPERONE A"/>
    <property type="match status" value="1"/>
</dbReference>
<protein>
    <recommendedName>
        <fullName evidence="3">Tubulin-specific chaperone A</fullName>
    </recommendedName>
</protein>
<keyword evidence="4" id="KW-0175">Coiled coil</keyword>
<keyword evidence="3" id="KW-0493">Microtubule</keyword>
<evidence type="ECO:0000256" key="1">
    <source>
        <dbReference type="ARBA" id="ARBA00006806"/>
    </source>
</evidence>
<dbReference type="InterPro" id="IPR036126">
    <property type="entry name" value="TBCA_sf"/>
</dbReference>
<evidence type="ECO:0000256" key="3">
    <source>
        <dbReference type="RuleBase" id="RU364030"/>
    </source>
</evidence>
<dbReference type="Proteomes" id="UP000007703">
    <property type="component" value="Unassembled WGS sequence"/>
</dbReference>
<feature type="coiled-coil region" evidence="4">
    <location>
        <begin position="24"/>
        <end position="78"/>
    </location>
</feature>
<dbReference type="SUPFAM" id="SSF46988">
    <property type="entry name" value="Tubulin chaperone cofactor A"/>
    <property type="match status" value="1"/>
</dbReference>
<dbReference type="GO" id="GO:0007021">
    <property type="term" value="P:tubulin complex assembly"/>
    <property type="evidence" value="ECO:0007669"/>
    <property type="project" value="UniProtKB-UniRule"/>
</dbReference>
<keyword evidence="2 3" id="KW-0143">Chaperone</keyword>
<dbReference type="InterPro" id="IPR004226">
    <property type="entry name" value="TBCA"/>
</dbReference>
<dbReference type="GO" id="GO:0007023">
    <property type="term" value="P:post-chaperonin tubulin folding pathway"/>
    <property type="evidence" value="ECO:0007669"/>
    <property type="project" value="UniProtKB-UniRule"/>
</dbReference>
<organism evidence="5 6">
    <name type="scientific">Clavispora lusitaniae (strain ATCC 42720)</name>
    <name type="common">Yeast</name>
    <name type="synonym">Candida lusitaniae</name>
    <dbReference type="NCBI Taxonomy" id="306902"/>
    <lineage>
        <taxon>Eukaryota</taxon>
        <taxon>Fungi</taxon>
        <taxon>Dikarya</taxon>
        <taxon>Ascomycota</taxon>
        <taxon>Saccharomycotina</taxon>
        <taxon>Pichiomycetes</taxon>
        <taxon>Metschnikowiaceae</taxon>
        <taxon>Clavispora</taxon>
    </lineage>
</organism>
<dbReference type="OMA" id="EECEMMI"/>
<dbReference type="GeneID" id="8498184"/>
<dbReference type="GO" id="GO:0005874">
    <property type="term" value="C:microtubule"/>
    <property type="evidence" value="ECO:0007669"/>
    <property type="project" value="UniProtKB-KW"/>
</dbReference>
<evidence type="ECO:0000256" key="4">
    <source>
        <dbReference type="SAM" id="Coils"/>
    </source>
</evidence>
<keyword evidence="3" id="KW-0963">Cytoplasm</keyword>